<reference evidence="2" key="2">
    <citation type="submission" date="2020-09" db="EMBL/GenBank/DDBJ databases">
        <authorList>
            <person name="Sun Q."/>
            <person name="Ohkuma M."/>
        </authorList>
    </citation>
    <scope>NUCLEOTIDE SEQUENCE</scope>
    <source>
        <strain evidence="2">JCM 3172</strain>
    </source>
</reference>
<organism evidence="2 3">
    <name type="scientific">Streptomyces purpureus</name>
    <dbReference type="NCBI Taxonomy" id="1951"/>
    <lineage>
        <taxon>Bacteria</taxon>
        <taxon>Bacillati</taxon>
        <taxon>Actinomycetota</taxon>
        <taxon>Actinomycetes</taxon>
        <taxon>Kitasatosporales</taxon>
        <taxon>Streptomycetaceae</taxon>
        <taxon>Streptomyces</taxon>
    </lineage>
</organism>
<dbReference type="EMBL" id="BMQQ01000012">
    <property type="protein sequence ID" value="GGT38766.1"/>
    <property type="molecule type" value="Genomic_DNA"/>
</dbReference>
<accession>A0A918H4U2</accession>
<feature type="domain" description="S1 motif" evidence="1">
    <location>
        <begin position="73"/>
        <end position="143"/>
    </location>
</feature>
<evidence type="ECO:0000313" key="3">
    <source>
        <dbReference type="Proteomes" id="UP000619486"/>
    </source>
</evidence>
<name>A0A918H4U2_9ACTN</name>
<dbReference type="InterPro" id="IPR012340">
    <property type="entry name" value="NA-bd_OB-fold"/>
</dbReference>
<gene>
    <name evidence="2" type="ORF">GCM10014713_35670</name>
</gene>
<evidence type="ECO:0000313" key="2">
    <source>
        <dbReference type="EMBL" id="GGT38766.1"/>
    </source>
</evidence>
<reference evidence="2" key="1">
    <citation type="journal article" date="2014" name="Int. J. Syst. Evol. Microbiol.">
        <title>Complete genome sequence of Corynebacterium casei LMG S-19264T (=DSM 44701T), isolated from a smear-ripened cheese.</title>
        <authorList>
            <consortium name="US DOE Joint Genome Institute (JGI-PGF)"/>
            <person name="Walter F."/>
            <person name="Albersmeier A."/>
            <person name="Kalinowski J."/>
            <person name="Ruckert C."/>
        </authorList>
    </citation>
    <scope>NUCLEOTIDE SEQUENCE</scope>
    <source>
        <strain evidence="2">JCM 3172</strain>
    </source>
</reference>
<comment type="caution">
    <text evidence="2">The sequence shown here is derived from an EMBL/GenBank/DDBJ whole genome shotgun (WGS) entry which is preliminary data.</text>
</comment>
<dbReference type="SUPFAM" id="SSF50249">
    <property type="entry name" value="Nucleic acid-binding proteins"/>
    <property type="match status" value="1"/>
</dbReference>
<keyword evidence="3" id="KW-1185">Reference proteome</keyword>
<protein>
    <recommendedName>
        <fullName evidence="1">S1 motif domain-containing protein</fullName>
    </recommendedName>
</protein>
<dbReference type="PROSITE" id="PS50126">
    <property type="entry name" value="S1"/>
    <property type="match status" value="1"/>
</dbReference>
<proteinExistence type="predicted"/>
<dbReference type="Gene3D" id="2.40.50.140">
    <property type="entry name" value="Nucleic acid-binding proteins"/>
    <property type="match status" value="1"/>
</dbReference>
<dbReference type="Proteomes" id="UP000619486">
    <property type="component" value="Unassembled WGS sequence"/>
</dbReference>
<dbReference type="AlphaFoldDB" id="A0A918H4U2"/>
<dbReference type="InterPro" id="IPR003029">
    <property type="entry name" value="S1_domain"/>
</dbReference>
<evidence type="ECO:0000259" key="1">
    <source>
        <dbReference type="PROSITE" id="PS50126"/>
    </source>
</evidence>
<sequence>MGSWAVTVPDWADTLLDLVGVNWPNVDEDAYRDMADALREFADDLADDGQLEDPAQVTDAEAWQKAKEKYPVGSIARGVVKARFNFGVFLELQEAPAVKGFVDIVSYNPGGETPVALPDVGETVEGTVVSLVDRDQQIRLRVGPAPWGAP</sequence>
<dbReference type="GO" id="GO:0003676">
    <property type="term" value="F:nucleic acid binding"/>
    <property type="evidence" value="ECO:0007669"/>
    <property type="project" value="InterPro"/>
</dbReference>